<dbReference type="Pfam" id="PF04773">
    <property type="entry name" value="FecR"/>
    <property type="match status" value="1"/>
</dbReference>
<keyword evidence="1" id="KW-1133">Transmembrane helix</keyword>
<dbReference type="GO" id="GO:0016989">
    <property type="term" value="F:sigma factor antagonist activity"/>
    <property type="evidence" value="ECO:0007669"/>
    <property type="project" value="TreeGrafter"/>
</dbReference>
<gene>
    <name evidence="4" type="ORF">AC244_24240</name>
</gene>
<protein>
    <submittedName>
        <fullName evidence="4">Iron dicitrate transport regulator FecR</fullName>
    </submittedName>
</protein>
<evidence type="ECO:0000313" key="4">
    <source>
        <dbReference type="EMBL" id="KOF15186.1"/>
    </source>
</evidence>
<dbReference type="Proteomes" id="UP000037425">
    <property type="component" value="Unassembled WGS sequence"/>
</dbReference>
<evidence type="ECO:0000259" key="2">
    <source>
        <dbReference type="Pfam" id="PF04773"/>
    </source>
</evidence>
<dbReference type="EMBL" id="LGAP01000021">
    <property type="protein sequence ID" value="KOF15186.1"/>
    <property type="molecule type" value="Genomic_DNA"/>
</dbReference>
<organism evidence="4 5">
    <name type="scientific">Ensifer adhaerens</name>
    <name type="common">Sinorhizobium morelense</name>
    <dbReference type="NCBI Taxonomy" id="106592"/>
    <lineage>
        <taxon>Bacteria</taxon>
        <taxon>Pseudomonadati</taxon>
        <taxon>Pseudomonadota</taxon>
        <taxon>Alphaproteobacteria</taxon>
        <taxon>Hyphomicrobiales</taxon>
        <taxon>Rhizobiaceae</taxon>
        <taxon>Sinorhizobium/Ensifer group</taxon>
        <taxon>Ensifer</taxon>
    </lineage>
</organism>
<dbReference type="InterPro" id="IPR012373">
    <property type="entry name" value="Ferrdict_sens_TM"/>
</dbReference>
<evidence type="ECO:0000256" key="1">
    <source>
        <dbReference type="SAM" id="Phobius"/>
    </source>
</evidence>
<reference evidence="5" key="1">
    <citation type="submission" date="2015-07" db="EMBL/GenBank/DDBJ databases">
        <title>Whole genome sequence of an Ensifer adhaerens strain isolated from a cave pool in the Wind Cave National Park.</title>
        <authorList>
            <person name="Eng W.W.H."/>
            <person name="Gan H.M."/>
            <person name="Barton H.A."/>
            <person name="Savka M.A."/>
        </authorList>
    </citation>
    <scope>NUCLEOTIDE SEQUENCE [LARGE SCALE GENOMIC DNA]</scope>
    <source>
        <strain evidence="5">SD006</strain>
    </source>
</reference>
<dbReference type="AlphaFoldDB" id="A0A0L8BKK5"/>
<comment type="caution">
    <text evidence="4">The sequence shown here is derived from an EMBL/GenBank/DDBJ whole genome shotgun (WGS) entry which is preliminary data.</text>
</comment>
<dbReference type="Pfam" id="PF16220">
    <property type="entry name" value="DUF4880"/>
    <property type="match status" value="1"/>
</dbReference>
<evidence type="ECO:0000259" key="3">
    <source>
        <dbReference type="Pfam" id="PF16220"/>
    </source>
</evidence>
<keyword evidence="1" id="KW-0472">Membrane</keyword>
<sequence length="316" mass="35200">MNDNRQDIDDSILQSAAAWVARLQSRDATMVDREAFEAWRVENPEHARAYDDLRTLWADLEDVPIPPERLGRLRALRRRKTSGIVALCLTAGVAAVLMTTPYADRWRADYYTGVGEVRRVTLADGTQVDLNTDTALAVRFDEGRRRIELLRGEAFFDVMKDPRRSFIVEEGTITATALGTHYSVKAATGSLSPDVQVEEGRVQVWTTGQDVVLGAGDVATIDREGRLALAKADVAARAAWRDGKLVFSRRPLRQVLATLERYRHGRILLMDGAVGDLEVSGIFDLHDTDDALRVLEASLPLSVMRLSDLMVVVRSR</sequence>
<accession>A0A0L8BKK5</accession>
<feature type="transmembrane region" description="Helical" evidence="1">
    <location>
        <begin position="82"/>
        <end position="103"/>
    </location>
</feature>
<dbReference type="InterPro" id="IPR006860">
    <property type="entry name" value="FecR"/>
</dbReference>
<keyword evidence="1" id="KW-0812">Transmembrane</keyword>
<dbReference type="PANTHER" id="PTHR30273">
    <property type="entry name" value="PERIPLASMIC SIGNAL SENSOR AND SIGMA FACTOR ACTIVATOR FECR-RELATED"/>
    <property type="match status" value="1"/>
</dbReference>
<dbReference type="Gene3D" id="2.60.120.1440">
    <property type="match status" value="1"/>
</dbReference>
<feature type="domain" description="FecR N-terminal" evidence="3">
    <location>
        <begin position="14"/>
        <end position="55"/>
    </location>
</feature>
<dbReference type="RefSeq" id="WP_053251366.1">
    <property type="nucleotide sequence ID" value="NZ_LGAP01000021.1"/>
</dbReference>
<dbReference type="PIRSF" id="PIRSF018266">
    <property type="entry name" value="FecR"/>
    <property type="match status" value="1"/>
</dbReference>
<feature type="domain" description="FecR protein" evidence="2">
    <location>
        <begin position="109"/>
        <end position="203"/>
    </location>
</feature>
<dbReference type="InterPro" id="IPR032623">
    <property type="entry name" value="FecR_N"/>
</dbReference>
<dbReference type="Gene3D" id="3.55.50.30">
    <property type="match status" value="1"/>
</dbReference>
<name>A0A0L8BKK5_ENSAD</name>
<dbReference type="OrthoDB" id="9798846at2"/>
<dbReference type="PANTHER" id="PTHR30273:SF2">
    <property type="entry name" value="PROTEIN FECR"/>
    <property type="match status" value="1"/>
</dbReference>
<proteinExistence type="predicted"/>
<dbReference type="PATRIC" id="fig|106592.7.peg.3583"/>
<evidence type="ECO:0000313" key="5">
    <source>
        <dbReference type="Proteomes" id="UP000037425"/>
    </source>
</evidence>